<proteinExistence type="predicted"/>
<dbReference type="PANTHER" id="PTHR35482">
    <property type="entry name" value="CYTOCHROME C OXIDASE SUBUNIT"/>
    <property type="match status" value="1"/>
</dbReference>
<sequence length="609" mass="67011">MYHQLNPEPSDCNANSSSMVNLSLDSRMVYLNLGMAAAAAAQYRCKMNDGSEEDTRSNRSQGSGGIGPSSIKAIGAPEKNLRNGFGKATGMIHPQAIPSYPLRSPKKPAYNQSIYPECICKSNQNKTTSVHREATAMAILTSSTLAFLPNTNTSISHSSSSSSFATILPFHPRTSRCFKPLLASSTPEGGSPAEPEPSEAPDPVKLAFSKAEAYKKTKASTPIPKPNPAPGSPAQPKGSTDPDPEVPDSVRLAMEKAKEYKKNKAAASASASGSGVDVPVEKPKPRDFGIQEMNVKDAREGFLENSSSKKDDLKISSVDFLGLNFSEKKNYRSKRPGLDPVVEPLFDGDLPEVEFIVGDASKFQGTTLQKLNIEEKEEDMSNLYKPKVSTWGVFPRPGNISKTFGGGRVIRPGEQLETAEDKAVKEKRTKELISAYREKMGLKIDPQTKLECEKALREGDILMDSGKLQEAMPYYEQVMKAVIFQSELHGLAALQWSICQDSLRRPKEARTMYEKLQSHPNAQVSKKARQFVFSFQAMEMMKVTSSPVSRKTGFENYFDAFVEDRTNYSPSEEEKNEVALMSEGLPYIMFLLSPVLLVFLAAVRKSFQF</sequence>
<evidence type="ECO:0000256" key="1">
    <source>
        <dbReference type="SAM" id="MobiDB-lite"/>
    </source>
</evidence>
<evidence type="ECO:0000256" key="2">
    <source>
        <dbReference type="SAM" id="Phobius"/>
    </source>
</evidence>
<feature type="compositionally biased region" description="Basic and acidic residues" evidence="1">
    <location>
        <begin position="253"/>
        <end position="262"/>
    </location>
</feature>
<keyword evidence="2" id="KW-0812">Transmembrane</keyword>
<keyword evidence="2" id="KW-1133">Transmembrane helix</keyword>
<reference evidence="3" key="2">
    <citation type="journal article" date="2022" name="Hortic Res">
        <title>The genome of Dioscorea zingiberensis sheds light on the biosynthesis, origin and evolution of the medicinally important diosgenin saponins.</title>
        <authorList>
            <person name="Li Y."/>
            <person name="Tan C."/>
            <person name="Li Z."/>
            <person name="Guo J."/>
            <person name="Li S."/>
            <person name="Chen X."/>
            <person name="Wang C."/>
            <person name="Dai X."/>
            <person name="Yang H."/>
            <person name="Song W."/>
            <person name="Hou L."/>
            <person name="Xu J."/>
            <person name="Tong Z."/>
            <person name="Xu A."/>
            <person name="Yuan X."/>
            <person name="Wang W."/>
            <person name="Yang Q."/>
            <person name="Chen L."/>
            <person name="Sun Z."/>
            <person name="Wang K."/>
            <person name="Pan B."/>
            <person name="Chen J."/>
            <person name="Bao Y."/>
            <person name="Liu F."/>
            <person name="Qi X."/>
            <person name="Gang D.R."/>
            <person name="Wen J."/>
            <person name="Li J."/>
        </authorList>
    </citation>
    <scope>NUCLEOTIDE SEQUENCE</scope>
    <source>
        <strain evidence="3">Dzin_1.0</strain>
    </source>
</reference>
<accession>A0A9D5HJM1</accession>
<dbReference type="Proteomes" id="UP001085076">
    <property type="component" value="Miscellaneous, Linkage group lg03"/>
</dbReference>
<dbReference type="PANTHER" id="PTHR35482:SF1">
    <property type="entry name" value="CYTOCHROME C OXIDASE SUBUNIT"/>
    <property type="match status" value="1"/>
</dbReference>
<dbReference type="OrthoDB" id="206869at2759"/>
<keyword evidence="4" id="KW-1185">Reference proteome</keyword>
<reference evidence="3" key="1">
    <citation type="submission" date="2021-03" db="EMBL/GenBank/DDBJ databases">
        <authorList>
            <person name="Li Z."/>
            <person name="Yang C."/>
        </authorList>
    </citation>
    <scope>NUCLEOTIDE SEQUENCE</scope>
    <source>
        <strain evidence="3">Dzin_1.0</strain>
        <tissue evidence="3">Leaf</tissue>
    </source>
</reference>
<keyword evidence="2" id="KW-0472">Membrane</keyword>
<evidence type="ECO:0000313" key="3">
    <source>
        <dbReference type="EMBL" id="KAJ0978871.1"/>
    </source>
</evidence>
<feature type="region of interest" description="Disordered" evidence="1">
    <location>
        <begin position="49"/>
        <end position="74"/>
    </location>
</feature>
<name>A0A9D5HJM1_9LILI</name>
<gene>
    <name evidence="3" type="ORF">J5N97_014345</name>
</gene>
<organism evidence="3 4">
    <name type="scientific">Dioscorea zingiberensis</name>
    <dbReference type="NCBI Taxonomy" id="325984"/>
    <lineage>
        <taxon>Eukaryota</taxon>
        <taxon>Viridiplantae</taxon>
        <taxon>Streptophyta</taxon>
        <taxon>Embryophyta</taxon>
        <taxon>Tracheophyta</taxon>
        <taxon>Spermatophyta</taxon>
        <taxon>Magnoliopsida</taxon>
        <taxon>Liliopsida</taxon>
        <taxon>Dioscoreales</taxon>
        <taxon>Dioscoreaceae</taxon>
        <taxon>Dioscorea</taxon>
    </lineage>
</organism>
<evidence type="ECO:0000313" key="4">
    <source>
        <dbReference type="Proteomes" id="UP001085076"/>
    </source>
</evidence>
<feature type="transmembrane region" description="Helical" evidence="2">
    <location>
        <begin position="584"/>
        <end position="603"/>
    </location>
</feature>
<comment type="caution">
    <text evidence="3">The sequence shown here is derived from an EMBL/GenBank/DDBJ whole genome shotgun (WGS) entry which is preliminary data.</text>
</comment>
<dbReference type="Gene3D" id="1.25.40.10">
    <property type="entry name" value="Tetratricopeptide repeat domain"/>
    <property type="match status" value="1"/>
</dbReference>
<dbReference type="EMBL" id="JAGGNH010000003">
    <property type="protein sequence ID" value="KAJ0978871.1"/>
    <property type="molecule type" value="Genomic_DNA"/>
</dbReference>
<feature type="region of interest" description="Disordered" evidence="1">
    <location>
        <begin position="180"/>
        <end position="286"/>
    </location>
</feature>
<dbReference type="AlphaFoldDB" id="A0A9D5HJM1"/>
<feature type="compositionally biased region" description="Pro residues" evidence="1">
    <location>
        <begin position="223"/>
        <end position="233"/>
    </location>
</feature>
<dbReference type="InterPro" id="IPR011990">
    <property type="entry name" value="TPR-like_helical_dom_sf"/>
</dbReference>
<feature type="compositionally biased region" description="Low complexity" evidence="1">
    <location>
        <begin position="265"/>
        <end position="274"/>
    </location>
</feature>
<protein>
    <submittedName>
        <fullName evidence="3">Uncharacterized protein</fullName>
    </submittedName>
</protein>